<evidence type="ECO:0000259" key="1">
    <source>
        <dbReference type="Pfam" id="PF12867"/>
    </source>
</evidence>
<reference evidence="2 3" key="2">
    <citation type="submission" date="2018-05" db="EMBL/GenBank/DDBJ databases">
        <authorList>
            <person name="Lanie J.A."/>
            <person name="Ng W.-L."/>
            <person name="Kazmierczak K.M."/>
            <person name="Andrzejewski T.M."/>
            <person name="Davidsen T.M."/>
            <person name="Wayne K.J."/>
            <person name="Tettelin H."/>
            <person name="Glass J.I."/>
            <person name="Rusch D."/>
            <person name="Podicherti R."/>
            <person name="Tsui H.-C.T."/>
            <person name="Winkler M.E."/>
        </authorList>
    </citation>
    <scope>NUCLEOTIDE SEQUENCE [LARGE SCALE GENOMIC DNA]</scope>
    <source>
        <strain evidence="2 3">C305</strain>
    </source>
</reference>
<protein>
    <recommendedName>
        <fullName evidence="1">DinB-like domain-containing protein</fullName>
    </recommendedName>
</protein>
<name>A0A2U2XGX7_9FLAO</name>
<dbReference type="InterPro" id="IPR024775">
    <property type="entry name" value="DinB-like"/>
</dbReference>
<dbReference type="InterPro" id="IPR034660">
    <property type="entry name" value="DinB/YfiT-like"/>
</dbReference>
<dbReference type="SUPFAM" id="SSF109854">
    <property type="entry name" value="DinB/YfiT-like putative metalloenzymes"/>
    <property type="match status" value="1"/>
</dbReference>
<gene>
    <name evidence="2" type="ORF">DIT68_01980</name>
</gene>
<keyword evidence="3" id="KW-1185">Reference proteome</keyword>
<reference evidence="2 3" key="1">
    <citation type="submission" date="2018-05" db="EMBL/GenBank/DDBJ databases">
        <title>Brumimicrobium oceani sp. nov., isolated from coastal sediment.</title>
        <authorList>
            <person name="Kou Y."/>
        </authorList>
    </citation>
    <scope>NUCLEOTIDE SEQUENCE [LARGE SCALE GENOMIC DNA]</scope>
    <source>
        <strain evidence="2 3">C305</strain>
    </source>
</reference>
<organism evidence="2 3">
    <name type="scientific">Brumimicrobium oceani</name>
    <dbReference type="NCBI Taxonomy" id="2100725"/>
    <lineage>
        <taxon>Bacteria</taxon>
        <taxon>Pseudomonadati</taxon>
        <taxon>Bacteroidota</taxon>
        <taxon>Flavobacteriia</taxon>
        <taxon>Flavobacteriales</taxon>
        <taxon>Crocinitomicaceae</taxon>
        <taxon>Brumimicrobium</taxon>
    </lineage>
</organism>
<sequence length="196" mass="22753">MKGFLRDDLLLNLKNITESNIALVSKKCVHLGDNQLKWKPSKDSWNIQEVLSHLNSYSSYYHHIFIEKIQNTKYTSSKENFVPSPLGRSAWKSMKLGRLNNIKRKFRAPKNLNPSITPELIDHDPVTNFVNNQKDLISILENAEKVSLKRVKIPISISKMVRLRLGDALMFVIYHNERHIQQVKNVLSHPNFPKKV</sequence>
<evidence type="ECO:0000313" key="2">
    <source>
        <dbReference type="EMBL" id="PWH87052.1"/>
    </source>
</evidence>
<dbReference type="EMBL" id="QFRJ01000001">
    <property type="protein sequence ID" value="PWH87052.1"/>
    <property type="molecule type" value="Genomic_DNA"/>
</dbReference>
<proteinExistence type="predicted"/>
<dbReference type="RefSeq" id="WP_109358130.1">
    <property type="nucleotide sequence ID" value="NZ_QFRJ01000001.1"/>
</dbReference>
<feature type="domain" description="DinB-like" evidence="1">
    <location>
        <begin position="31"/>
        <end position="183"/>
    </location>
</feature>
<dbReference type="Gene3D" id="1.20.120.450">
    <property type="entry name" value="dinb family like domain"/>
    <property type="match status" value="1"/>
</dbReference>
<evidence type="ECO:0000313" key="3">
    <source>
        <dbReference type="Proteomes" id="UP000245370"/>
    </source>
</evidence>
<dbReference type="AlphaFoldDB" id="A0A2U2XGX7"/>
<dbReference type="Proteomes" id="UP000245370">
    <property type="component" value="Unassembled WGS sequence"/>
</dbReference>
<dbReference type="Pfam" id="PF12867">
    <property type="entry name" value="DinB_2"/>
    <property type="match status" value="1"/>
</dbReference>
<dbReference type="OrthoDB" id="1524454at2"/>
<accession>A0A2U2XGX7</accession>
<comment type="caution">
    <text evidence="2">The sequence shown here is derived from an EMBL/GenBank/DDBJ whole genome shotgun (WGS) entry which is preliminary data.</text>
</comment>